<reference evidence="2" key="1">
    <citation type="submission" date="2018-05" db="EMBL/GenBank/DDBJ databases">
        <authorList>
            <person name="Lanie J.A."/>
            <person name="Ng W.-L."/>
            <person name="Kazmierczak K.M."/>
            <person name="Andrzejewski T.M."/>
            <person name="Davidsen T.M."/>
            <person name="Wayne K.J."/>
            <person name="Tettelin H."/>
            <person name="Glass J.I."/>
            <person name="Rusch D."/>
            <person name="Podicherti R."/>
            <person name="Tsui H.-C.T."/>
            <person name="Winkler M.E."/>
        </authorList>
    </citation>
    <scope>NUCLEOTIDE SEQUENCE</scope>
</reference>
<dbReference type="EMBL" id="UINC01057416">
    <property type="protein sequence ID" value="SVB78521.1"/>
    <property type="molecule type" value="Genomic_DNA"/>
</dbReference>
<proteinExistence type="predicted"/>
<dbReference type="AlphaFoldDB" id="A0A382GWH2"/>
<protein>
    <submittedName>
        <fullName evidence="2">Uncharacterized protein</fullName>
    </submittedName>
</protein>
<evidence type="ECO:0000256" key="1">
    <source>
        <dbReference type="SAM" id="MobiDB-lite"/>
    </source>
</evidence>
<gene>
    <name evidence="2" type="ORF">METZ01_LOCUS231375</name>
</gene>
<organism evidence="2">
    <name type="scientific">marine metagenome</name>
    <dbReference type="NCBI Taxonomy" id="408172"/>
    <lineage>
        <taxon>unclassified sequences</taxon>
        <taxon>metagenomes</taxon>
        <taxon>ecological metagenomes</taxon>
    </lineage>
</organism>
<accession>A0A382GWH2</accession>
<sequence>MSMKEYIAQEDTPHRARAVRKLTGSWARMLQIIKVSFPEEWEKANNPPPPPKPAAKPKPKVYV</sequence>
<evidence type="ECO:0000313" key="2">
    <source>
        <dbReference type="EMBL" id="SVB78521.1"/>
    </source>
</evidence>
<name>A0A382GWH2_9ZZZZ</name>
<feature type="region of interest" description="Disordered" evidence="1">
    <location>
        <begin position="38"/>
        <end position="63"/>
    </location>
</feature>
<feature type="non-terminal residue" evidence="2">
    <location>
        <position position="63"/>
    </location>
</feature>